<evidence type="ECO:0000313" key="2">
    <source>
        <dbReference type="EMBL" id="SCG18980.1"/>
    </source>
</evidence>
<keyword evidence="3" id="KW-1185">Reference proteome</keyword>
<sequence>MTTAVVLGGGFAGVLAAYVLAGHVDDVTIVESGRYPARPGPRPGLPQAHHNHVLVTGGARALDALVPGTVAALLAAGAHRRGLTGDALIRGADGWFHRHHTDAYVISCSRWLTDDVVRRRVLAHAAVRVREGTRVRGLTGNADQVTGVAVTGPHGTGTIPADLVVDATGRRSQAPRWLAALGGPPVREETVDSGLAYSTRVYRAPPGLGTGLPAIMLHPRTEQGREGHGATLFPIEGDRWIVTLTGTRGNRPPVTAPEFTSCAYALGSPIIAELLADAEPLGDVRPYRVTANRRRYFEHHPGPAGFMVLGDALATTNPVYSHGMSVAALGARALQRALARHGPGPAHSAELQAAVASEVDTPWRMAVGKDRGDAGAAPVPAPLRLRLGRCMLGDRTLLTGLFGAQTLIAPESAVGKAARQALAEPPPALLSTDDAIAQYPRLHDWWRSAPVRSTT</sequence>
<dbReference type="InterPro" id="IPR036188">
    <property type="entry name" value="FAD/NAD-bd_sf"/>
</dbReference>
<feature type="domain" description="FAD-binding" evidence="1">
    <location>
        <begin position="2"/>
        <end position="364"/>
    </location>
</feature>
<dbReference type="EMBL" id="LT607733">
    <property type="protein sequence ID" value="SCG18980.1"/>
    <property type="molecule type" value="Genomic_DNA"/>
</dbReference>
<dbReference type="SUPFAM" id="SSF51905">
    <property type="entry name" value="FAD/NAD(P)-binding domain"/>
    <property type="match status" value="1"/>
</dbReference>
<dbReference type="PANTHER" id="PTHR43422:SF3">
    <property type="entry name" value="THIAMINE THIAZOLE SYNTHASE"/>
    <property type="match status" value="1"/>
</dbReference>
<protein>
    <submittedName>
        <fullName evidence="2">Dehydrogenase (Flavoprotein)</fullName>
    </submittedName>
</protein>
<reference evidence="2 3" key="1">
    <citation type="submission" date="2016-06" db="EMBL/GenBank/DDBJ databases">
        <authorList>
            <person name="Kjaerup R.B."/>
            <person name="Dalgaard T.S."/>
            <person name="Juul-Madsen H.R."/>
        </authorList>
    </citation>
    <scope>NUCLEOTIDE SEQUENCE [LARGE SCALE GENOMIC DNA]</scope>
    <source>
        <strain evidence="2 3">DSM 43913</strain>
    </source>
</reference>
<evidence type="ECO:0000313" key="3">
    <source>
        <dbReference type="Proteomes" id="UP000198251"/>
    </source>
</evidence>
<gene>
    <name evidence="2" type="ORF">GA0070610_5337</name>
</gene>
<name>A0A1C5GGR6_MICEH</name>
<dbReference type="Proteomes" id="UP000198251">
    <property type="component" value="Chromosome I"/>
</dbReference>
<dbReference type="GeneID" id="95804999"/>
<dbReference type="GO" id="GO:0071949">
    <property type="term" value="F:FAD binding"/>
    <property type="evidence" value="ECO:0007669"/>
    <property type="project" value="InterPro"/>
</dbReference>
<dbReference type="RefSeq" id="WP_089002509.1">
    <property type="nucleotide sequence ID" value="NZ_JBFAAC010000007.1"/>
</dbReference>
<proteinExistence type="predicted"/>
<dbReference type="InterPro" id="IPR002938">
    <property type="entry name" value="FAD-bd"/>
</dbReference>
<accession>A0A1C5GGR6</accession>
<dbReference type="AlphaFoldDB" id="A0A1C5GGR6"/>
<dbReference type="Gene3D" id="3.50.50.60">
    <property type="entry name" value="FAD/NAD(P)-binding domain"/>
    <property type="match status" value="1"/>
</dbReference>
<organism evidence="2 3">
    <name type="scientific">Micromonospora echinofusca</name>
    <dbReference type="NCBI Taxonomy" id="47858"/>
    <lineage>
        <taxon>Bacteria</taxon>
        <taxon>Bacillati</taxon>
        <taxon>Actinomycetota</taxon>
        <taxon>Actinomycetes</taxon>
        <taxon>Micromonosporales</taxon>
        <taxon>Micromonosporaceae</taxon>
        <taxon>Micromonospora</taxon>
    </lineage>
</organism>
<dbReference type="Pfam" id="PF01494">
    <property type="entry name" value="FAD_binding_3"/>
    <property type="match status" value="1"/>
</dbReference>
<evidence type="ECO:0000259" key="1">
    <source>
        <dbReference type="Pfam" id="PF01494"/>
    </source>
</evidence>
<dbReference type="PANTHER" id="PTHR43422">
    <property type="entry name" value="THIAMINE THIAZOLE SYNTHASE"/>
    <property type="match status" value="1"/>
</dbReference>